<evidence type="ECO:0000313" key="1">
    <source>
        <dbReference type="EMBL" id="KAF5363207.1"/>
    </source>
</evidence>
<organism evidence="1 2">
    <name type="scientific">Tetrapyrgos nigripes</name>
    <dbReference type="NCBI Taxonomy" id="182062"/>
    <lineage>
        <taxon>Eukaryota</taxon>
        <taxon>Fungi</taxon>
        <taxon>Dikarya</taxon>
        <taxon>Basidiomycota</taxon>
        <taxon>Agaricomycotina</taxon>
        <taxon>Agaricomycetes</taxon>
        <taxon>Agaricomycetidae</taxon>
        <taxon>Agaricales</taxon>
        <taxon>Marasmiineae</taxon>
        <taxon>Marasmiaceae</taxon>
        <taxon>Tetrapyrgos</taxon>
    </lineage>
</organism>
<dbReference type="Pfam" id="PF20180">
    <property type="entry name" value="UQCC2_CBP6"/>
    <property type="match status" value="1"/>
</dbReference>
<sequence length="107" mass="12132">MAAPATGKLAQRMSAIAQSWTKDPFREHLQLSVFLDSLAKHPRLTPQAVQAAQSLRDSSLKQKYPLSTKITKPASYPMHYERLVMGFEKSAQGIGRPWWKVFFGIWS</sequence>
<accession>A0A8H5GE20</accession>
<dbReference type="AlphaFoldDB" id="A0A8H5GE20"/>
<evidence type="ECO:0000313" key="2">
    <source>
        <dbReference type="Proteomes" id="UP000559256"/>
    </source>
</evidence>
<dbReference type="OrthoDB" id="2107880at2759"/>
<comment type="caution">
    <text evidence="1">The sequence shown here is derived from an EMBL/GenBank/DDBJ whole genome shotgun (WGS) entry which is preliminary data.</text>
</comment>
<name>A0A8H5GE20_9AGAR</name>
<dbReference type="EMBL" id="JAACJM010000034">
    <property type="protein sequence ID" value="KAF5363207.1"/>
    <property type="molecule type" value="Genomic_DNA"/>
</dbReference>
<dbReference type="Proteomes" id="UP000559256">
    <property type="component" value="Unassembled WGS sequence"/>
</dbReference>
<reference evidence="1 2" key="1">
    <citation type="journal article" date="2020" name="ISME J.">
        <title>Uncovering the hidden diversity of litter-decomposition mechanisms in mushroom-forming fungi.</title>
        <authorList>
            <person name="Floudas D."/>
            <person name="Bentzer J."/>
            <person name="Ahren D."/>
            <person name="Johansson T."/>
            <person name="Persson P."/>
            <person name="Tunlid A."/>
        </authorList>
    </citation>
    <scope>NUCLEOTIDE SEQUENCE [LARGE SCALE GENOMIC DNA]</scope>
    <source>
        <strain evidence="1 2">CBS 291.85</strain>
    </source>
</reference>
<gene>
    <name evidence="1" type="ORF">D9758_008375</name>
</gene>
<keyword evidence="2" id="KW-1185">Reference proteome</keyword>
<proteinExistence type="predicted"/>
<protein>
    <submittedName>
        <fullName evidence="1">Uncharacterized protein</fullName>
    </submittedName>
</protein>